<gene>
    <name evidence="1" type="ORF">LCGC14_1655050</name>
</gene>
<name>A0A0F9HWD1_9ZZZZ</name>
<dbReference type="EMBL" id="LAZR01013973">
    <property type="protein sequence ID" value="KKM19497.1"/>
    <property type="molecule type" value="Genomic_DNA"/>
</dbReference>
<organism evidence="1">
    <name type="scientific">marine sediment metagenome</name>
    <dbReference type="NCBI Taxonomy" id="412755"/>
    <lineage>
        <taxon>unclassified sequences</taxon>
        <taxon>metagenomes</taxon>
        <taxon>ecological metagenomes</taxon>
    </lineage>
</organism>
<protein>
    <submittedName>
        <fullName evidence="1">Uncharacterized protein</fullName>
    </submittedName>
</protein>
<comment type="caution">
    <text evidence="1">The sequence shown here is derived from an EMBL/GenBank/DDBJ whole genome shotgun (WGS) entry which is preliminary data.</text>
</comment>
<evidence type="ECO:0000313" key="1">
    <source>
        <dbReference type="EMBL" id="KKM19497.1"/>
    </source>
</evidence>
<accession>A0A0F9HWD1</accession>
<reference evidence="1" key="1">
    <citation type="journal article" date="2015" name="Nature">
        <title>Complex archaea that bridge the gap between prokaryotes and eukaryotes.</title>
        <authorList>
            <person name="Spang A."/>
            <person name="Saw J.H."/>
            <person name="Jorgensen S.L."/>
            <person name="Zaremba-Niedzwiedzka K."/>
            <person name="Martijn J."/>
            <person name="Lind A.E."/>
            <person name="van Eijk R."/>
            <person name="Schleper C."/>
            <person name="Guy L."/>
            <person name="Ettema T.J."/>
        </authorList>
    </citation>
    <scope>NUCLEOTIDE SEQUENCE</scope>
</reference>
<sequence>MLTQDEDGQWGRPTEYKEHDKRTKYMTFELVDRKPKTTEWAVVNNKSGALLGTVAWYGPWRQYVFEAIDQPIFNNGCLVELTDFLTELNTHRPDEEGDDGVYESDWDDGYEAGADAMLAALRPLVNEDPCGCCGGHHPPVIPDEE</sequence>
<dbReference type="AlphaFoldDB" id="A0A0F9HWD1"/>
<proteinExistence type="predicted"/>